<evidence type="ECO:0000256" key="1">
    <source>
        <dbReference type="SAM" id="SignalP"/>
    </source>
</evidence>
<dbReference type="EMBL" id="OE840913">
    <property type="protein sequence ID" value="CAD7593195.1"/>
    <property type="molecule type" value="Genomic_DNA"/>
</dbReference>
<protein>
    <submittedName>
        <fullName evidence="2">Uncharacterized protein</fullName>
    </submittedName>
</protein>
<accession>A0A7R9JYM9</accession>
<gene>
    <name evidence="2" type="ORF">TGEB3V08_LOCUS5236</name>
</gene>
<feature type="signal peptide" evidence="1">
    <location>
        <begin position="1"/>
        <end position="15"/>
    </location>
</feature>
<sequence>MAMMLLWWNMRLYRAGVDLAGGESHVTNAHHTLAVNTAIVTAPRGNVSVIPTGAGFFVTKIHDVTCNGGVNDSLSHSFNLNDSLKRRP</sequence>
<feature type="chain" id="PRO_5031044628" evidence="1">
    <location>
        <begin position="16"/>
        <end position="88"/>
    </location>
</feature>
<keyword evidence="1" id="KW-0732">Signal</keyword>
<organism evidence="2">
    <name type="scientific">Timema genevievae</name>
    <name type="common">Walking stick</name>
    <dbReference type="NCBI Taxonomy" id="629358"/>
    <lineage>
        <taxon>Eukaryota</taxon>
        <taxon>Metazoa</taxon>
        <taxon>Ecdysozoa</taxon>
        <taxon>Arthropoda</taxon>
        <taxon>Hexapoda</taxon>
        <taxon>Insecta</taxon>
        <taxon>Pterygota</taxon>
        <taxon>Neoptera</taxon>
        <taxon>Polyneoptera</taxon>
        <taxon>Phasmatodea</taxon>
        <taxon>Timematodea</taxon>
        <taxon>Timematoidea</taxon>
        <taxon>Timematidae</taxon>
        <taxon>Timema</taxon>
    </lineage>
</organism>
<proteinExistence type="predicted"/>
<evidence type="ECO:0000313" key="2">
    <source>
        <dbReference type="EMBL" id="CAD7593195.1"/>
    </source>
</evidence>
<name>A0A7R9JYM9_TIMGE</name>
<reference evidence="2" key="1">
    <citation type="submission" date="2020-11" db="EMBL/GenBank/DDBJ databases">
        <authorList>
            <person name="Tran Van P."/>
        </authorList>
    </citation>
    <scope>NUCLEOTIDE SEQUENCE</scope>
</reference>
<dbReference type="AlphaFoldDB" id="A0A7R9JYM9"/>